<feature type="region of interest" description="Disordered" evidence="9">
    <location>
        <begin position="21"/>
        <end position="43"/>
    </location>
</feature>
<comment type="similarity">
    <text evidence="1 8">Belongs to the FAD-dependent oxidoreductase 2 family. FRD/SDH subfamily.</text>
</comment>
<dbReference type="InterPro" id="IPR036188">
    <property type="entry name" value="FAD/NAD-bd_sf"/>
</dbReference>
<evidence type="ECO:0000256" key="9">
    <source>
        <dbReference type="SAM" id="MobiDB-lite"/>
    </source>
</evidence>
<evidence type="ECO:0000256" key="5">
    <source>
        <dbReference type="ARBA" id="ARBA00022827"/>
    </source>
</evidence>
<dbReference type="AlphaFoldDB" id="A0A412FX14"/>
<sequence length="591" mass="64178">MKRIIAALALCLALSGCVPSSSANKQTDEQGRVSGTFTGTGQGKQGEIKVDVMIDHNQIQHIEILSHNEIPGFDTAMVQMSDEILSKNSLQVEAVSGATYTSKGFLEAVQDALDQAGIREDQLGWSDEENEEQEIECDVLIVGGGGAGFAAAIEALTQSDDEVTIVEKMSFGGGNTRMSGGEFAAPGNWVQLQEGIDNDSPELFYEDLMKGGKNLGNPELVRILADNALSNAEWLRDTVGVQYRDHQSWYGGHTVARTLWPVGDGPQYVETLIRKAESLGVNVEYNTRAERFLQDETGRVIGVEATRGGRPLRFYARKGVILTTGGFGANVEMRMQYDTHWNKLDASIPTTNSPAITGDGLRMAEAIGANLVGMEYIQLYPVNNPATGNYYFLDYARLTANALLVNKEGLRFVDEKETRDNLSEAALNQTGAMIYELIEQSVVDEMQLDETIEAEVQRCYDQGVLAMGTLDECAAFFDIPVKTLKATVDRYNQYAEAGRDPDFGRTDQLQPLGEGPYMMFSAVVSVHHTMGGVQIDPDARVIDTEGHPIPGLYAAGEVTGGIHGANRLGSCSIPDTVTFGRIAARSALAMK</sequence>
<dbReference type="Proteomes" id="UP000284178">
    <property type="component" value="Unassembled WGS sequence"/>
</dbReference>
<dbReference type="GeneID" id="83016035"/>
<keyword evidence="6 8" id="KW-0560">Oxidoreductase</keyword>
<protein>
    <recommendedName>
        <fullName evidence="3 8">Urocanate reductase</fullName>
        <ecNumber evidence="2 8">1.3.99.33</ecNumber>
    </recommendedName>
</protein>
<keyword evidence="12" id="KW-1185">Reference proteome</keyword>
<dbReference type="InterPro" id="IPR050315">
    <property type="entry name" value="FAD-oxidoreductase_2"/>
</dbReference>
<dbReference type="GO" id="GO:0010181">
    <property type="term" value="F:FMN binding"/>
    <property type="evidence" value="ECO:0007669"/>
    <property type="project" value="InterPro"/>
</dbReference>
<evidence type="ECO:0000256" key="1">
    <source>
        <dbReference type="ARBA" id="ARBA00008040"/>
    </source>
</evidence>
<dbReference type="PANTHER" id="PTHR43400:SF7">
    <property type="entry name" value="FAD-DEPENDENT OXIDOREDUCTASE 2 FAD BINDING DOMAIN-CONTAINING PROTEIN"/>
    <property type="match status" value="1"/>
</dbReference>
<keyword evidence="5 8" id="KW-0274">FAD</keyword>
<dbReference type="InterPro" id="IPR010960">
    <property type="entry name" value="Flavocytochrome_c"/>
</dbReference>
<dbReference type="PROSITE" id="PS51257">
    <property type="entry name" value="PROKAR_LIPOPROTEIN"/>
    <property type="match status" value="1"/>
</dbReference>
<dbReference type="InterPro" id="IPR007329">
    <property type="entry name" value="FMN-bd"/>
</dbReference>
<dbReference type="PRINTS" id="PR00368">
    <property type="entry name" value="FADPNR"/>
</dbReference>
<dbReference type="Gene3D" id="3.50.50.60">
    <property type="entry name" value="FAD/NAD(P)-binding domain"/>
    <property type="match status" value="1"/>
</dbReference>
<evidence type="ECO:0000313" key="12">
    <source>
        <dbReference type="Proteomes" id="UP000284178"/>
    </source>
</evidence>
<dbReference type="SUPFAM" id="SSF51905">
    <property type="entry name" value="FAD/NAD(P)-binding domain"/>
    <property type="match status" value="1"/>
</dbReference>
<proteinExistence type="inferred from homology"/>
<reference evidence="11 12" key="1">
    <citation type="submission" date="2018-08" db="EMBL/GenBank/DDBJ databases">
        <title>A genome reference for cultivated species of the human gut microbiota.</title>
        <authorList>
            <person name="Zou Y."/>
            <person name="Xue W."/>
            <person name="Luo G."/>
        </authorList>
    </citation>
    <scope>NUCLEOTIDE SEQUENCE [LARGE SCALE GENOMIC DNA]</scope>
    <source>
        <strain evidence="11 12">AF24-29</strain>
    </source>
</reference>
<feature type="signal peptide" evidence="8">
    <location>
        <begin position="1"/>
        <end position="23"/>
    </location>
</feature>
<dbReference type="PANTHER" id="PTHR43400">
    <property type="entry name" value="FUMARATE REDUCTASE"/>
    <property type="match status" value="1"/>
</dbReference>
<evidence type="ECO:0000256" key="2">
    <source>
        <dbReference type="ARBA" id="ARBA00013137"/>
    </source>
</evidence>
<dbReference type="EC" id="1.3.99.33" evidence="2 8"/>
<dbReference type="SUPFAM" id="SSF56425">
    <property type="entry name" value="Succinate dehydrogenase/fumarate reductase flavoprotein, catalytic domain"/>
    <property type="match status" value="1"/>
</dbReference>
<evidence type="ECO:0000259" key="10">
    <source>
        <dbReference type="SMART" id="SM00900"/>
    </source>
</evidence>
<dbReference type="GO" id="GO:0033765">
    <property type="term" value="F:steroid dehydrogenase activity, acting on the CH-CH group of donors"/>
    <property type="evidence" value="ECO:0007669"/>
    <property type="project" value="UniProtKB-ARBA"/>
</dbReference>
<dbReference type="GO" id="GO:0016020">
    <property type="term" value="C:membrane"/>
    <property type="evidence" value="ECO:0007669"/>
    <property type="project" value="InterPro"/>
</dbReference>
<feature type="domain" description="FMN-binding" evidence="10">
    <location>
        <begin position="43"/>
        <end position="116"/>
    </location>
</feature>
<dbReference type="SMART" id="SM00900">
    <property type="entry name" value="FMN_bind"/>
    <property type="match status" value="1"/>
</dbReference>
<evidence type="ECO:0000256" key="3">
    <source>
        <dbReference type="ARBA" id="ARBA00015872"/>
    </source>
</evidence>
<keyword evidence="4 8" id="KW-0285">Flavoprotein</keyword>
<dbReference type="InterPro" id="IPR027477">
    <property type="entry name" value="Succ_DH/fumarate_Rdtase_cat_sf"/>
</dbReference>
<gene>
    <name evidence="11" type="ORF">DWY25_11595</name>
</gene>
<comment type="cofactor">
    <cofactor evidence="8">
        <name>FAD</name>
        <dbReference type="ChEBI" id="CHEBI:57692"/>
    </cofactor>
    <text evidence="8">Binds 1 FAD per subunit.</text>
</comment>
<dbReference type="Pfam" id="PF04205">
    <property type="entry name" value="FMN_bind"/>
    <property type="match status" value="1"/>
</dbReference>
<dbReference type="InterPro" id="IPR003953">
    <property type="entry name" value="FAD-dep_OxRdtase_2_FAD-bd"/>
</dbReference>
<dbReference type="EMBL" id="QRUP01000014">
    <property type="protein sequence ID" value="RGR72702.1"/>
    <property type="molecule type" value="Genomic_DNA"/>
</dbReference>
<evidence type="ECO:0000256" key="6">
    <source>
        <dbReference type="ARBA" id="ARBA00023002"/>
    </source>
</evidence>
<comment type="caution">
    <text evidence="11">The sequence shown here is derived from an EMBL/GenBank/DDBJ whole genome shotgun (WGS) entry which is preliminary data.</text>
</comment>
<name>A0A412FX14_9FIRM</name>
<evidence type="ECO:0000256" key="7">
    <source>
        <dbReference type="ARBA" id="ARBA00049922"/>
    </source>
</evidence>
<keyword evidence="8" id="KW-0732">Signal</keyword>
<evidence type="ECO:0000256" key="4">
    <source>
        <dbReference type="ARBA" id="ARBA00022630"/>
    </source>
</evidence>
<comment type="catalytic activity">
    <reaction evidence="7 8">
        <text>dihydrourocanate + A = urocanate + AH2</text>
        <dbReference type="Rhea" id="RHEA:36059"/>
        <dbReference type="ChEBI" id="CHEBI:13193"/>
        <dbReference type="ChEBI" id="CHEBI:17499"/>
        <dbReference type="ChEBI" id="CHEBI:27247"/>
        <dbReference type="ChEBI" id="CHEBI:72991"/>
        <dbReference type="EC" id="1.3.99.33"/>
    </reaction>
</comment>
<evidence type="ECO:0000313" key="11">
    <source>
        <dbReference type="EMBL" id="RGR72702.1"/>
    </source>
</evidence>
<organism evidence="11 12">
    <name type="scientific">Holdemania filiformis</name>
    <dbReference type="NCBI Taxonomy" id="61171"/>
    <lineage>
        <taxon>Bacteria</taxon>
        <taxon>Bacillati</taxon>
        <taxon>Bacillota</taxon>
        <taxon>Erysipelotrichia</taxon>
        <taxon>Erysipelotrichales</taxon>
        <taxon>Erysipelotrichaceae</taxon>
        <taxon>Holdemania</taxon>
    </lineage>
</organism>
<feature type="chain" id="PRO_5039742843" description="Urocanate reductase" evidence="8">
    <location>
        <begin position="24"/>
        <end position="591"/>
    </location>
</feature>
<dbReference type="Gene3D" id="3.90.1010.20">
    <property type="match status" value="1"/>
</dbReference>
<dbReference type="NCBIfam" id="TIGR01813">
    <property type="entry name" value="flavo_cyto_c"/>
    <property type="match status" value="1"/>
</dbReference>
<dbReference type="RefSeq" id="WP_117895378.1">
    <property type="nucleotide sequence ID" value="NZ_CABJCV010000014.1"/>
</dbReference>
<dbReference type="Gene3D" id="3.90.700.10">
    <property type="entry name" value="Succinate dehydrogenase/fumarate reductase flavoprotein, catalytic domain"/>
    <property type="match status" value="1"/>
</dbReference>
<comment type="cofactor">
    <cofactor evidence="8">
        <name>FMN</name>
        <dbReference type="ChEBI" id="CHEBI:58210"/>
    </cofactor>
    <text evidence="8">Binds 1 or 2 FMN covalently per subunit.</text>
</comment>
<dbReference type="Pfam" id="PF00890">
    <property type="entry name" value="FAD_binding_2"/>
    <property type="match status" value="1"/>
</dbReference>
<accession>A0A412FX14</accession>
<evidence type="ECO:0000256" key="8">
    <source>
        <dbReference type="RuleBase" id="RU366062"/>
    </source>
</evidence>